<organism evidence="1">
    <name type="scientific">marine sediment metagenome</name>
    <dbReference type="NCBI Taxonomy" id="412755"/>
    <lineage>
        <taxon>unclassified sequences</taxon>
        <taxon>metagenomes</taxon>
        <taxon>ecological metagenomes</taxon>
    </lineage>
</organism>
<dbReference type="EMBL" id="BARW01031673">
    <property type="protein sequence ID" value="GAJ04979.1"/>
    <property type="molecule type" value="Genomic_DNA"/>
</dbReference>
<protein>
    <submittedName>
        <fullName evidence="1">Uncharacterized protein</fullName>
    </submittedName>
</protein>
<comment type="caution">
    <text evidence="1">The sequence shown here is derived from an EMBL/GenBank/DDBJ whole genome shotgun (WGS) entry which is preliminary data.</text>
</comment>
<accession>X1TIA9</accession>
<name>X1TIA9_9ZZZZ</name>
<reference evidence="1" key="1">
    <citation type="journal article" date="2014" name="Front. Microbiol.">
        <title>High frequency of phylogenetically diverse reductive dehalogenase-homologous genes in deep subseafloor sedimentary metagenomes.</title>
        <authorList>
            <person name="Kawai M."/>
            <person name="Futagami T."/>
            <person name="Toyoda A."/>
            <person name="Takaki Y."/>
            <person name="Nishi S."/>
            <person name="Hori S."/>
            <person name="Arai W."/>
            <person name="Tsubouchi T."/>
            <person name="Morono Y."/>
            <person name="Uchiyama I."/>
            <person name="Ito T."/>
            <person name="Fujiyama A."/>
            <person name="Inagaki F."/>
            <person name="Takami H."/>
        </authorList>
    </citation>
    <scope>NUCLEOTIDE SEQUENCE</scope>
    <source>
        <strain evidence="1">Expedition CK06-06</strain>
    </source>
</reference>
<proteinExistence type="predicted"/>
<evidence type="ECO:0000313" key="1">
    <source>
        <dbReference type="EMBL" id="GAJ04979.1"/>
    </source>
</evidence>
<sequence>MNETLDTQAAPVFSYTLASSDLRYIEIGEREIFLRDEPGKGLVFRGEITGCGPECDINLSEILLEYAMSCEGCSQAELATEMITHFGDHLGQVYVDNIGKDSQEHDSTEQISSALSCILNSMEAQFIESKKSASLEYS</sequence>
<dbReference type="AlphaFoldDB" id="X1TIA9"/>
<gene>
    <name evidence="1" type="ORF">S12H4_50318</name>
</gene>